<proteinExistence type="predicted"/>
<evidence type="ECO:0000313" key="1">
    <source>
        <dbReference type="EMBL" id="GFX94201.1"/>
    </source>
</evidence>
<dbReference type="AlphaFoldDB" id="A0A8X6UVE1"/>
<accession>A0A8X6UVE1</accession>
<comment type="caution">
    <text evidence="1">The sequence shown here is derived from an EMBL/GenBank/DDBJ whole genome shotgun (WGS) entry which is preliminary data.</text>
</comment>
<evidence type="ECO:0000313" key="2">
    <source>
        <dbReference type="Proteomes" id="UP000887159"/>
    </source>
</evidence>
<protein>
    <submittedName>
        <fullName evidence="1">Uncharacterized protein</fullName>
    </submittedName>
</protein>
<dbReference type="EMBL" id="BMAU01021177">
    <property type="protein sequence ID" value="GFX94201.1"/>
    <property type="molecule type" value="Genomic_DNA"/>
</dbReference>
<name>A0A8X6UVE1_TRICX</name>
<dbReference type="Proteomes" id="UP000887159">
    <property type="component" value="Unassembled WGS sequence"/>
</dbReference>
<reference evidence="1" key="1">
    <citation type="submission" date="2020-08" db="EMBL/GenBank/DDBJ databases">
        <title>Multicomponent nature underlies the extraordinary mechanical properties of spider dragline silk.</title>
        <authorList>
            <person name="Kono N."/>
            <person name="Nakamura H."/>
            <person name="Mori M."/>
            <person name="Yoshida Y."/>
            <person name="Ohtoshi R."/>
            <person name="Malay A.D."/>
            <person name="Moran D.A.P."/>
            <person name="Tomita M."/>
            <person name="Numata K."/>
            <person name="Arakawa K."/>
        </authorList>
    </citation>
    <scope>NUCLEOTIDE SEQUENCE</scope>
</reference>
<organism evidence="1 2">
    <name type="scientific">Trichonephila clavipes</name>
    <name type="common">Golden silk orbweaver</name>
    <name type="synonym">Nephila clavipes</name>
    <dbReference type="NCBI Taxonomy" id="2585209"/>
    <lineage>
        <taxon>Eukaryota</taxon>
        <taxon>Metazoa</taxon>
        <taxon>Ecdysozoa</taxon>
        <taxon>Arthropoda</taxon>
        <taxon>Chelicerata</taxon>
        <taxon>Arachnida</taxon>
        <taxon>Araneae</taxon>
        <taxon>Araneomorphae</taxon>
        <taxon>Entelegynae</taxon>
        <taxon>Araneoidea</taxon>
        <taxon>Nephilidae</taxon>
        <taxon>Trichonephila</taxon>
    </lineage>
</organism>
<sequence>MHREGHLQRLGAAINEHATLSLLKSPSQLPSRELLMAEKSYWIWREKELQENREISLSDQNLFTLRR</sequence>
<gene>
    <name evidence="1" type="ORF">TNCV_4292461</name>
</gene>
<keyword evidence="2" id="KW-1185">Reference proteome</keyword>